<sequence>MRTCIGCRERDGVPSLLRVVLVEGRIIPDPRRRLPGRGAWIHPTAVCEELATRRRAWSRALRYPARAETSAVQEFLKAQV</sequence>
<dbReference type="PANTHER" id="PTHR34215:SF1">
    <property type="entry name" value="YLXR DOMAIN-CONTAINING PROTEIN"/>
    <property type="match status" value="1"/>
</dbReference>
<feature type="domain" description="YlxR" evidence="1">
    <location>
        <begin position="2"/>
        <end position="66"/>
    </location>
</feature>
<dbReference type="Pfam" id="PF04296">
    <property type="entry name" value="YlxR"/>
    <property type="match status" value="1"/>
</dbReference>
<gene>
    <name evidence="2" type="ORF">UFOPK4061_00733</name>
</gene>
<evidence type="ECO:0000259" key="1">
    <source>
        <dbReference type="Pfam" id="PF04296"/>
    </source>
</evidence>
<dbReference type="EMBL" id="CAFBPD010000113">
    <property type="protein sequence ID" value="CAB5008061.1"/>
    <property type="molecule type" value="Genomic_DNA"/>
</dbReference>
<name>A0A6J7PT24_9ZZZZ</name>
<dbReference type="InterPro" id="IPR037465">
    <property type="entry name" value="YlxR"/>
</dbReference>
<dbReference type="InterPro" id="IPR035931">
    <property type="entry name" value="YlxR-like_sf"/>
</dbReference>
<dbReference type="InterPro" id="IPR007393">
    <property type="entry name" value="YlxR_dom"/>
</dbReference>
<reference evidence="2" key="1">
    <citation type="submission" date="2020-05" db="EMBL/GenBank/DDBJ databases">
        <authorList>
            <person name="Chiriac C."/>
            <person name="Salcher M."/>
            <person name="Ghai R."/>
            <person name="Kavagutti S V."/>
        </authorList>
    </citation>
    <scope>NUCLEOTIDE SEQUENCE</scope>
</reference>
<dbReference type="PANTHER" id="PTHR34215">
    <property type="entry name" value="BLL0784 PROTEIN"/>
    <property type="match status" value="1"/>
</dbReference>
<protein>
    <submittedName>
        <fullName evidence="2">Unannotated protein</fullName>
    </submittedName>
</protein>
<dbReference type="AlphaFoldDB" id="A0A6J7PT24"/>
<dbReference type="SUPFAM" id="SSF64376">
    <property type="entry name" value="YlxR-like"/>
    <property type="match status" value="1"/>
</dbReference>
<proteinExistence type="predicted"/>
<organism evidence="2">
    <name type="scientific">freshwater metagenome</name>
    <dbReference type="NCBI Taxonomy" id="449393"/>
    <lineage>
        <taxon>unclassified sequences</taxon>
        <taxon>metagenomes</taxon>
        <taxon>ecological metagenomes</taxon>
    </lineage>
</organism>
<evidence type="ECO:0000313" key="2">
    <source>
        <dbReference type="EMBL" id="CAB5008061.1"/>
    </source>
</evidence>
<dbReference type="Gene3D" id="3.30.1230.10">
    <property type="entry name" value="YlxR-like"/>
    <property type="match status" value="1"/>
</dbReference>
<accession>A0A6J7PT24</accession>